<dbReference type="InterPro" id="IPR036390">
    <property type="entry name" value="WH_DNA-bd_sf"/>
</dbReference>
<comment type="similarity">
    <text evidence="2">Belongs to the Fur family.</text>
</comment>
<dbReference type="Gene3D" id="1.10.10.10">
    <property type="entry name" value="Winged helix-like DNA-binding domain superfamily/Winged helix DNA-binding domain"/>
    <property type="match status" value="1"/>
</dbReference>
<keyword evidence="4" id="KW-0678">Repressor</keyword>
<dbReference type="Pfam" id="PF01475">
    <property type="entry name" value="FUR"/>
    <property type="match status" value="1"/>
</dbReference>
<evidence type="ECO:0000256" key="1">
    <source>
        <dbReference type="ARBA" id="ARBA00004496"/>
    </source>
</evidence>
<dbReference type="InterPro" id="IPR002481">
    <property type="entry name" value="FUR"/>
</dbReference>
<dbReference type="PANTHER" id="PTHR33202:SF18">
    <property type="entry name" value="TRANSCRIPTIONAL REGULATOR FURA"/>
    <property type="match status" value="1"/>
</dbReference>
<dbReference type="PANTHER" id="PTHR33202">
    <property type="entry name" value="ZINC UPTAKE REGULATION PROTEIN"/>
    <property type="match status" value="1"/>
</dbReference>
<dbReference type="RefSeq" id="WP_343955691.1">
    <property type="nucleotide sequence ID" value="NZ_BAAAMN010000003.1"/>
</dbReference>
<keyword evidence="12" id="KW-1185">Reference proteome</keyword>
<evidence type="ECO:0000256" key="2">
    <source>
        <dbReference type="ARBA" id="ARBA00007957"/>
    </source>
</evidence>
<reference evidence="11 12" key="1">
    <citation type="journal article" date="2019" name="Int. J. Syst. Evol. Microbiol.">
        <title>The Global Catalogue of Microorganisms (GCM) 10K type strain sequencing project: providing services to taxonomists for standard genome sequencing and annotation.</title>
        <authorList>
            <consortium name="The Broad Institute Genomics Platform"/>
            <consortium name="The Broad Institute Genome Sequencing Center for Infectious Disease"/>
            <person name="Wu L."/>
            <person name="Ma J."/>
        </authorList>
    </citation>
    <scope>NUCLEOTIDE SEQUENCE [LARGE SCALE GENOMIC DNA]</scope>
    <source>
        <strain evidence="11 12">JCM 13595</strain>
    </source>
</reference>
<evidence type="ECO:0000256" key="7">
    <source>
        <dbReference type="ARBA" id="ARBA00023004"/>
    </source>
</evidence>
<organism evidence="11 12">
    <name type="scientific">Yaniella flava</name>
    <dbReference type="NCBI Taxonomy" id="287930"/>
    <lineage>
        <taxon>Bacteria</taxon>
        <taxon>Bacillati</taxon>
        <taxon>Actinomycetota</taxon>
        <taxon>Actinomycetes</taxon>
        <taxon>Micrococcales</taxon>
        <taxon>Micrococcaceae</taxon>
        <taxon>Yaniella</taxon>
    </lineage>
</organism>
<evidence type="ECO:0000256" key="5">
    <source>
        <dbReference type="ARBA" id="ARBA00022723"/>
    </source>
</evidence>
<dbReference type="Gene3D" id="3.30.1490.190">
    <property type="match status" value="1"/>
</dbReference>
<gene>
    <name evidence="11" type="primary">furA3</name>
    <name evidence="11" type="ORF">GCM10009720_01650</name>
</gene>
<keyword evidence="8" id="KW-0805">Transcription regulation</keyword>
<keyword evidence="10" id="KW-0804">Transcription</keyword>
<comment type="caution">
    <text evidence="11">The sequence shown here is derived from an EMBL/GenBank/DDBJ whole genome shotgun (WGS) entry which is preliminary data.</text>
</comment>
<accession>A0ABN2TZX4</accession>
<comment type="subcellular location">
    <subcellularLocation>
        <location evidence="1">Cytoplasm</location>
    </subcellularLocation>
</comment>
<keyword evidence="3" id="KW-0963">Cytoplasm</keyword>
<evidence type="ECO:0000256" key="6">
    <source>
        <dbReference type="ARBA" id="ARBA00022833"/>
    </source>
</evidence>
<dbReference type="InterPro" id="IPR036388">
    <property type="entry name" value="WH-like_DNA-bd_sf"/>
</dbReference>
<evidence type="ECO:0000256" key="9">
    <source>
        <dbReference type="ARBA" id="ARBA00023125"/>
    </source>
</evidence>
<name>A0ABN2TZX4_9MICC</name>
<evidence type="ECO:0000313" key="12">
    <source>
        <dbReference type="Proteomes" id="UP001501461"/>
    </source>
</evidence>
<protein>
    <submittedName>
        <fullName evidence="11">Fur family transcriptional regulator FurA3</fullName>
    </submittedName>
</protein>
<keyword evidence="9" id="KW-0238">DNA-binding</keyword>
<dbReference type="Proteomes" id="UP001501461">
    <property type="component" value="Unassembled WGS sequence"/>
</dbReference>
<evidence type="ECO:0000313" key="11">
    <source>
        <dbReference type="EMBL" id="GAA2025589.1"/>
    </source>
</evidence>
<evidence type="ECO:0000256" key="3">
    <source>
        <dbReference type="ARBA" id="ARBA00022490"/>
    </source>
</evidence>
<dbReference type="CDD" id="cd07153">
    <property type="entry name" value="Fur_like"/>
    <property type="match status" value="1"/>
</dbReference>
<keyword evidence="7" id="KW-0408">Iron</keyword>
<dbReference type="InterPro" id="IPR043135">
    <property type="entry name" value="Fur_C"/>
</dbReference>
<keyword evidence="5" id="KW-0479">Metal-binding</keyword>
<evidence type="ECO:0000256" key="4">
    <source>
        <dbReference type="ARBA" id="ARBA00022491"/>
    </source>
</evidence>
<sequence>MTNTGQNNDWPSRIRATGLRSTRQRVTTLETLEESPHVTADELLNQVRLTLPAITIQSIYTVVQSLVDVGLIRKLEFGATAARFEIERPDNHHHVHCRICGRIEDVPCQHGSAPCMTPANTHGMVIDVADVVYHGTCTQCLADVDQGVVGESEVSA</sequence>
<proteinExistence type="inferred from homology"/>
<keyword evidence="6" id="KW-0862">Zinc</keyword>
<evidence type="ECO:0000256" key="10">
    <source>
        <dbReference type="ARBA" id="ARBA00023163"/>
    </source>
</evidence>
<dbReference type="EMBL" id="BAAAMN010000003">
    <property type="protein sequence ID" value="GAA2025589.1"/>
    <property type="molecule type" value="Genomic_DNA"/>
</dbReference>
<evidence type="ECO:0000256" key="8">
    <source>
        <dbReference type="ARBA" id="ARBA00023015"/>
    </source>
</evidence>
<dbReference type="SUPFAM" id="SSF46785">
    <property type="entry name" value="Winged helix' DNA-binding domain"/>
    <property type="match status" value="1"/>
</dbReference>